<feature type="compositionally biased region" description="Low complexity" evidence="2">
    <location>
        <begin position="411"/>
        <end position="422"/>
    </location>
</feature>
<keyword evidence="5" id="KW-1185">Reference proteome</keyword>
<dbReference type="InterPro" id="IPR036875">
    <property type="entry name" value="Znf_CCHC_sf"/>
</dbReference>
<dbReference type="InterPro" id="IPR013103">
    <property type="entry name" value="RVT_2"/>
</dbReference>
<dbReference type="InterPro" id="IPR001878">
    <property type="entry name" value="Znf_CCHC"/>
</dbReference>
<dbReference type="InterPro" id="IPR036397">
    <property type="entry name" value="RNaseH_sf"/>
</dbReference>
<evidence type="ECO:0000313" key="4">
    <source>
        <dbReference type="EMBL" id="KAK2974052.1"/>
    </source>
</evidence>
<dbReference type="SUPFAM" id="SSF57756">
    <property type="entry name" value="Retrovirus zinc finger-like domains"/>
    <property type="match status" value="1"/>
</dbReference>
<feature type="region of interest" description="Disordered" evidence="2">
    <location>
        <begin position="388"/>
        <end position="423"/>
    </location>
</feature>
<evidence type="ECO:0000256" key="1">
    <source>
        <dbReference type="PROSITE-ProRule" id="PRU00047"/>
    </source>
</evidence>
<dbReference type="GO" id="GO:0008270">
    <property type="term" value="F:zinc ion binding"/>
    <property type="evidence" value="ECO:0007669"/>
    <property type="project" value="UniProtKB-KW"/>
</dbReference>
<feature type="compositionally biased region" description="Basic and acidic residues" evidence="2">
    <location>
        <begin position="165"/>
        <end position="174"/>
    </location>
</feature>
<feature type="domain" description="CCHC-type" evidence="3">
    <location>
        <begin position="208"/>
        <end position="221"/>
    </location>
</feature>
<dbReference type="Gene3D" id="3.30.420.10">
    <property type="entry name" value="Ribonuclease H-like superfamily/Ribonuclease H"/>
    <property type="match status" value="1"/>
</dbReference>
<dbReference type="InterPro" id="IPR054722">
    <property type="entry name" value="PolX-like_BBD"/>
</dbReference>
<evidence type="ECO:0000313" key="5">
    <source>
        <dbReference type="Proteomes" id="UP001187471"/>
    </source>
</evidence>
<dbReference type="Pfam" id="PF22936">
    <property type="entry name" value="Pol_BBD"/>
    <property type="match status" value="1"/>
</dbReference>
<accession>A0AA88QSL1</accession>
<sequence>MVAPANTSKEAWEILKKYYSGVDKVKKVRLQSLRAKFEKLNKETTESISDYFTKVISVVHQMRRNGEDISDVRIMEKVLRSLDSKFDYVVVVIEESKDLEKMTVEELMGSLQAHEQKIEKRGEGRSLEQALQAKLTLKEKNESSGDSYQRGRGFYRRGRGGMSHKNNEVHEGHGGNRNSFTLRGRGRSRGRGRGGRSGLRYGLSEIQCYNCKDFGHYASDCHCNNVSEDKKVNFAEKDVDEGPALLLACGNFESCNSSTRYLDTGASNHMCGTQEFFVELDERHNGNITFGDLSQRPVKGRSKILLELKNGDQSVAYAKIQEERRTKLEDKSQKCILLGYGENSCGYKLYNPITKKVVMLRDVQFDEEQLWNWNDEGQKQKLILEEEQEQKNEDNEHNVPASPLPQAEILPSPNGSKSNNPSMIDEFKQSMVKEFEMTDLGLMAYFLGIEVKQGSNGIFISQTKYAAEILKKFAIEDCQLVDIPVECGTKLTKEGAGKLELAGYSDSDWVGSCDDRKSTTGFVFYLGETAFTWSSKKQPIVALSTCEAEYVAAASCVCHAIWLRKLLEELQQKQEDATKIYIDNKSAIALAKNPVHHERSKHIDTRFHFIREHVKEQEVELVHVKTHEQVADIFTKPLKADMFYYLQKKLGVMTLEDTNLLTITHLPKKQAKRNQSNKNLLGPGNTGNESVIAKGVTLIRELEPLLSMRKKVLKRATLHLIKRPRMVKIYPPT</sequence>
<dbReference type="Pfam" id="PF14223">
    <property type="entry name" value="Retrotran_gag_2"/>
    <property type="match status" value="1"/>
</dbReference>
<reference evidence="4" key="1">
    <citation type="submission" date="2022-12" db="EMBL/GenBank/DDBJ databases">
        <title>Draft genome assemblies for two species of Escallonia (Escalloniales).</title>
        <authorList>
            <person name="Chanderbali A."/>
            <person name="Dervinis C."/>
            <person name="Anghel I."/>
            <person name="Soltis D."/>
            <person name="Soltis P."/>
            <person name="Zapata F."/>
        </authorList>
    </citation>
    <scope>NUCLEOTIDE SEQUENCE</scope>
    <source>
        <strain evidence="4">UCBG92.1500</strain>
        <tissue evidence="4">Leaf</tissue>
    </source>
</reference>
<evidence type="ECO:0000256" key="2">
    <source>
        <dbReference type="SAM" id="MobiDB-lite"/>
    </source>
</evidence>
<dbReference type="CDD" id="cd09272">
    <property type="entry name" value="RNase_HI_RT_Ty1"/>
    <property type="match status" value="1"/>
</dbReference>
<dbReference type="PROSITE" id="PS50158">
    <property type="entry name" value="ZF_CCHC"/>
    <property type="match status" value="1"/>
</dbReference>
<evidence type="ECO:0000259" key="3">
    <source>
        <dbReference type="PROSITE" id="PS50158"/>
    </source>
</evidence>
<gene>
    <name evidence="4" type="ORF">RJ640_006244</name>
</gene>
<feature type="compositionally biased region" description="Basic and acidic residues" evidence="2">
    <location>
        <begin position="388"/>
        <end position="397"/>
    </location>
</feature>
<dbReference type="Gene3D" id="4.10.60.10">
    <property type="entry name" value="Zinc finger, CCHC-type"/>
    <property type="match status" value="1"/>
</dbReference>
<dbReference type="Proteomes" id="UP001187471">
    <property type="component" value="Unassembled WGS sequence"/>
</dbReference>
<comment type="caution">
    <text evidence="4">The sequence shown here is derived from an EMBL/GenBank/DDBJ whole genome shotgun (WGS) entry which is preliminary data.</text>
</comment>
<feature type="compositionally biased region" description="Basic residues" evidence="2">
    <location>
        <begin position="184"/>
        <end position="194"/>
    </location>
</feature>
<keyword evidence="1" id="KW-0863">Zinc-finger</keyword>
<keyword evidence="1" id="KW-0479">Metal-binding</keyword>
<dbReference type="PANTHER" id="PTHR11439">
    <property type="entry name" value="GAG-POL-RELATED RETROTRANSPOSON"/>
    <property type="match status" value="1"/>
</dbReference>
<dbReference type="Pfam" id="PF07727">
    <property type="entry name" value="RVT_2"/>
    <property type="match status" value="1"/>
</dbReference>
<dbReference type="Pfam" id="PF25597">
    <property type="entry name" value="SH3_retrovirus"/>
    <property type="match status" value="1"/>
</dbReference>
<dbReference type="PANTHER" id="PTHR11439:SF517">
    <property type="entry name" value="CYSTEINE-RICH RLK (RECEPTOR-LIKE PROTEIN KINASE) 8"/>
    <property type="match status" value="1"/>
</dbReference>
<dbReference type="AlphaFoldDB" id="A0AA88QSL1"/>
<dbReference type="EMBL" id="JAVXUO010002345">
    <property type="protein sequence ID" value="KAK2974052.1"/>
    <property type="molecule type" value="Genomic_DNA"/>
</dbReference>
<dbReference type="InterPro" id="IPR057670">
    <property type="entry name" value="SH3_retrovirus"/>
</dbReference>
<dbReference type="GO" id="GO:0003676">
    <property type="term" value="F:nucleic acid binding"/>
    <property type="evidence" value="ECO:0007669"/>
    <property type="project" value="InterPro"/>
</dbReference>
<organism evidence="4 5">
    <name type="scientific">Escallonia rubra</name>
    <dbReference type="NCBI Taxonomy" id="112253"/>
    <lineage>
        <taxon>Eukaryota</taxon>
        <taxon>Viridiplantae</taxon>
        <taxon>Streptophyta</taxon>
        <taxon>Embryophyta</taxon>
        <taxon>Tracheophyta</taxon>
        <taxon>Spermatophyta</taxon>
        <taxon>Magnoliopsida</taxon>
        <taxon>eudicotyledons</taxon>
        <taxon>Gunneridae</taxon>
        <taxon>Pentapetalae</taxon>
        <taxon>asterids</taxon>
        <taxon>campanulids</taxon>
        <taxon>Escalloniales</taxon>
        <taxon>Escalloniaceae</taxon>
        <taxon>Escallonia</taxon>
    </lineage>
</organism>
<keyword evidence="1" id="KW-0862">Zinc</keyword>
<protein>
    <recommendedName>
        <fullName evidence="3">CCHC-type domain-containing protein</fullName>
    </recommendedName>
</protein>
<name>A0AA88QSL1_9ASTE</name>
<proteinExistence type="predicted"/>
<feature type="region of interest" description="Disordered" evidence="2">
    <location>
        <begin position="138"/>
        <end position="196"/>
    </location>
</feature>